<feature type="transmembrane region" description="Helical" evidence="6">
    <location>
        <begin position="97"/>
        <end position="116"/>
    </location>
</feature>
<dbReference type="HOGENOM" id="CLU_155013_0_0_2"/>
<keyword evidence="2" id="KW-1003">Cell membrane</keyword>
<evidence type="ECO:0000256" key="6">
    <source>
        <dbReference type="SAM" id="Phobius"/>
    </source>
</evidence>
<evidence type="ECO:0000256" key="2">
    <source>
        <dbReference type="ARBA" id="ARBA00022475"/>
    </source>
</evidence>
<gene>
    <name evidence="8" type="ordered locus">MSWAN_0477</name>
</gene>
<keyword evidence="5 6" id="KW-0472">Membrane</keyword>
<keyword evidence="9" id="KW-1185">Reference proteome</keyword>
<dbReference type="AlphaFoldDB" id="F6D4N1"/>
<sequence>MKMQNFWGRRFLALIIDAITITLVLWVISAVIYPLIAATNIFTVLNYWLVLAAFIIVGYFTYMEGKDGATLGKIMMKLKVNAADGDMNYKKAFLRNLSKILWIPLVLDVILGFIFGDSNDRFLDRVSNTVVFKVED</sequence>
<evidence type="ECO:0000313" key="8">
    <source>
        <dbReference type="EMBL" id="AEG17516.1"/>
    </source>
</evidence>
<keyword evidence="4 6" id="KW-1133">Transmembrane helix</keyword>
<feature type="transmembrane region" description="Helical" evidence="6">
    <location>
        <begin position="45"/>
        <end position="63"/>
    </location>
</feature>
<feature type="domain" description="RDD" evidence="7">
    <location>
        <begin position="7"/>
        <end position="127"/>
    </location>
</feature>
<proteinExistence type="predicted"/>
<protein>
    <submittedName>
        <fullName evidence="8">RDD domain containing protein</fullName>
    </submittedName>
</protein>
<evidence type="ECO:0000256" key="4">
    <source>
        <dbReference type="ARBA" id="ARBA00022989"/>
    </source>
</evidence>
<evidence type="ECO:0000259" key="7">
    <source>
        <dbReference type="Pfam" id="PF06271"/>
    </source>
</evidence>
<dbReference type="eggNOG" id="arCOG03633">
    <property type="taxonomic scope" value="Archaea"/>
</dbReference>
<name>F6D4N1_METPW</name>
<dbReference type="Proteomes" id="UP000009231">
    <property type="component" value="Chromosome"/>
</dbReference>
<dbReference type="EMBL" id="CP002772">
    <property type="protein sequence ID" value="AEG17516.1"/>
    <property type="molecule type" value="Genomic_DNA"/>
</dbReference>
<dbReference type="PANTHER" id="PTHR36115">
    <property type="entry name" value="PROLINE-RICH ANTIGEN HOMOLOG-RELATED"/>
    <property type="match status" value="1"/>
</dbReference>
<dbReference type="STRING" id="868131.MSWAN_0477"/>
<keyword evidence="3 6" id="KW-0812">Transmembrane</keyword>
<evidence type="ECO:0000256" key="3">
    <source>
        <dbReference type="ARBA" id="ARBA00022692"/>
    </source>
</evidence>
<reference evidence="8 9" key="1">
    <citation type="journal article" date="2014" name="Int. J. Syst. Evol. Microbiol.">
        <title>Methanobacterium paludis sp. nov. and a novel strain of Methanobacterium lacus isolated from northern peatlands.</title>
        <authorList>
            <person name="Cadillo-Quiroz H."/>
            <person name="Brauer S.L."/>
            <person name="Goodson N."/>
            <person name="Yavitt J.B."/>
            <person name="Zinder S.H."/>
        </authorList>
    </citation>
    <scope>NUCLEOTIDE SEQUENCE [LARGE SCALE GENOMIC DNA]</scope>
    <source>
        <strain evidence="9">DSM 25820 / JCM 18151 / SWAN1</strain>
    </source>
</reference>
<accession>F6D4N1</accession>
<dbReference type="InterPro" id="IPR010432">
    <property type="entry name" value="RDD"/>
</dbReference>
<evidence type="ECO:0000313" key="9">
    <source>
        <dbReference type="Proteomes" id="UP000009231"/>
    </source>
</evidence>
<dbReference type="KEGG" id="mew:MSWAN_0477"/>
<comment type="subcellular location">
    <subcellularLocation>
        <location evidence="1">Cell membrane</location>
        <topology evidence="1">Multi-pass membrane protein</topology>
    </subcellularLocation>
</comment>
<dbReference type="PANTHER" id="PTHR36115:SF4">
    <property type="entry name" value="MEMBRANE PROTEIN"/>
    <property type="match status" value="1"/>
</dbReference>
<evidence type="ECO:0000256" key="1">
    <source>
        <dbReference type="ARBA" id="ARBA00004651"/>
    </source>
</evidence>
<dbReference type="GO" id="GO:0005886">
    <property type="term" value="C:plasma membrane"/>
    <property type="evidence" value="ECO:0007669"/>
    <property type="project" value="UniProtKB-SubCell"/>
</dbReference>
<dbReference type="Pfam" id="PF06271">
    <property type="entry name" value="RDD"/>
    <property type="match status" value="1"/>
</dbReference>
<evidence type="ECO:0000256" key="5">
    <source>
        <dbReference type="ARBA" id="ARBA00023136"/>
    </source>
</evidence>
<dbReference type="GeneID" id="10667964"/>
<dbReference type="InterPro" id="IPR051791">
    <property type="entry name" value="Pra-immunoreactive"/>
</dbReference>
<feature type="transmembrane region" description="Helical" evidence="6">
    <location>
        <begin position="12"/>
        <end position="33"/>
    </location>
</feature>
<organism evidence="8 9">
    <name type="scientific">Methanobacterium paludis (strain DSM 25820 / JCM 18151 / SWAN1)</name>
    <dbReference type="NCBI Taxonomy" id="868131"/>
    <lineage>
        <taxon>Archaea</taxon>
        <taxon>Methanobacteriati</taxon>
        <taxon>Methanobacteriota</taxon>
        <taxon>Methanomada group</taxon>
        <taxon>Methanobacteria</taxon>
        <taxon>Methanobacteriales</taxon>
        <taxon>Methanobacteriaceae</taxon>
        <taxon>Methanobacterium</taxon>
    </lineage>
</organism>
<dbReference type="RefSeq" id="WP_013825018.1">
    <property type="nucleotide sequence ID" value="NC_015574.1"/>
</dbReference>